<dbReference type="GO" id="GO:0016020">
    <property type="term" value="C:membrane"/>
    <property type="evidence" value="ECO:0007669"/>
    <property type="project" value="UniProtKB-SubCell"/>
</dbReference>
<keyword evidence="8" id="KW-0350">Heme biosynthesis</keyword>
<dbReference type="RefSeq" id="WP_137731998.1">
    <property type="nucleotide sequence ID" value="NZ_BJCL01000002.1"/>
</dbReference>
<dbReference type="GO" id="GO:0046872">
    <property type="term" value="F:metal ion binding"/>
    <property type="evidence" value="ECO:0007669"/>
    <property type="project" value="UniProtKB-KW"/>
</dbReference>
<evidence type="ECO:0000256" key="9">
    <source>
        <dbReference type="ARBA" id="ARBA00023136"/>
    </source>
</evidence>
<evidence type="ECO:0000256" key="11">
    <source>
        <dbReference type="ARBA" id="ARBA00023444"/>
    </source>
</evidence>
<keyword evidence="9 12" id="KW-0472">Membrane</keyword>
<dbReference type="InterPro" id="IPR003780">
    <property type="entry name" value="COX15/CtaA_fam"/>
</dbReference>
<keyword evidence="6" id="KW-0560">Oxidoreductase</keyword>
<keyword evidence="3 12" id="KW-0812">Transmembrane</keyword>
<dbReference type="GO" id="GO:0016491">
    <property type="term" value="F:oxidoreductase activity"/>
    <property type="evidence" value="ECO:0007669"/>
    <property type="project" value="UniProtKB-KW"/>
</dbReference>
<dbReference type="GO" id="GO:0006784">
    <property type="term" value="P:heme A biosynthetic process"/>
    <property type="evidence" value="ECO:0007669"/>
    <property type="project" value="InterPro"/>
</dbReference>
<dbReference type="Pfam" id="PF02628">
    <property type="entry name" value="COX15-CtaA"/>
    <property type="match status" value="1"/>
</dbReference>
<keyword evidence="14" id="KW-1185">Reference proteome</keyword>
<evidence type="ECO:0000256" key="7">
    <source>
        <dbReference type="ARBA" id="ARBA00023004"/>
    </source>
</evidence>
<dbReference type="Proteomes" id="UP000301751">
    <property type="component" value="Unassembled WGS sequence"/>
</dbReference>
<feature type="transmembrane region" description="Helical" evidence="12">
    <location>
        <begin position="342"/>
        <end position="362"/>
    </location>
</feature>
<feature type="transmembrane region" description="Helical" evidence="12">
    <location>
        <begin position="284"/>
        <end position="304"/>
    </location>
</feature>
<accession>A0A480AQB3</accession>
<evidence type="ECO:0000256" key="12">
    <source>
        <dbReference type="SAM" id="Phobius"/>
    </source>
</evidence>
<feature type="transmembrane region" description="Helical" evidence="12">
    <location>
        <begin position="146"/>
        <end position="164"/>
    </location>
</feature>
<protein>
    <submittedName>
        <fullName evidence="13">Cytochrome c oxidase subunit I</fullName>
    </submittedName>
</protein>
<keyword evidence="4" id="KW-0479">Metal-binding</keyword>
<comment type="caution">
    <text evidence="13">The sequence shown here is derived from an EMBL/GenBank/DDBJ whole genome shotgun (WGS) entry which is preliminary data.</text>
</comment>
<comment type="pathway">
    <text evidence="11">Porphyrin-containing compound metabolism.</text>
</comment>
<evidence type="ECO:0000256" key="4">
    <source>
        <dbReference type="ARBA" id="ARBA00022723"/>
    </source>
</evidence>
<evidence type="ECO:0000313" key="13">
    <source>
        <dbReference type="EMBL" id="GCL62272.1"/>
    </source>
</evidence>
<keyword evidence="10" id="KW-1015">Disulfide bond</keyword>
<feature type="transmembrane region" description="Helical" evidence="12">
    <location>
        <begin position="115"/>
        <end position="134"/>
    </location>
</feature>
<feature type="transmembrane region" description="Helical" evidence="12">
    <location>
        <begin position="12"/>
        <end position="32"/>
    </location>
</feature>
<dbReference type="OrthoDB" id="1447144at2"/>
<reference evidence="14" key="1">
    <citation type="submission" date="2019-03" db="EMBL/GenBank/DDBJ databases">
        <title>Aquabacterium pictum sp.nov., the first bacteriochlorophyll a-containing freshwater bacterium in the genus Aquabacterium of the class Betaproteobacteria.</title>
        <authorList>
            <person name="Hirose S."/>
            <person name="Tank M."/>
            <person name="Hara E."/>
            <person name="Tamaki H."/>
            <person name="Takaichi S."/>
            <person name="Haruta S."/>
            <person name="Hanada S."/>
        </authorList>
    </citation>
    <scope>NUCLEOTIDE SEQUENCE [LARGE SCALE GENOMIC DNA]</scope>
    <source>
        <strain evidence="14">W35</strain>
    </source>
</reference>
<evidence type="ECO:0000313" key="14">
    <source>
        <dbReference type="Proteomes" id="UP000301751"/>
    </source>
</evidence>
<keyword evidence="2" id="KW-1003">Cell membrane</keyword>
<evidence type="ECO:0000256" key="3">
    <source>
        <dbReference type="ARBA" id="ARBA00022692"/>
    </source>
</evidence>
<evidence type="ECO:0000256" key="5">
    <source>
        <dbReference type="ARBA" id="ARBA00022989"/>
    </source>
</evidence>
<evidence type="ECO:0000256" key="1">
    <source>
        <dbReference type="ARBA" id="ARBA00004141"/>
    </source>
</evidence>
<evidence type="ECO:0000256" key="10">
    <source>
        <dbReference type="ARBA" id="ARBA00023157"/>
    </source>
</evidence>
<keyword evidence="5 12" id="KW-1133">Transmembrane helix</keyword>
<comment type="subcellular location">
    <subcellularLocation>
        <location evidence="1">Membrane</location>
        <topology evidence="1">Multi-pass membrane protein</topology>
    </subcellularLocation>
</comment>
<dbReference type="AlphaFoldDB" id="A0A480AQB3"/>
<evidence type="ECO:0000256" key="8">
    <source>
        <dbReference type="ARBA" id="ARBA00023133"/>
    </source>
</evidence>
<proteinExistence type="predicted"/>
<gene>
    <name evidence="13" type="ORF">AQPW35_13530</name>
</gene>
<feature type="transmembrane region" description="Helical" evidence="12">
    <location>
        <begin position="211"/>
        <end position="230"/>
    </location>
</feature>
<organism evidence="13 14">
    <name type="scientific">Pseudaquabacterium pictum</name>
    <dbReference type="NCBI Taxonomy" id="2315236"/>
    <lineage>
        <taxon>Bacteria</taxon>
        <taxon>Pseudomonadati</taxon>
        <taxon>Pseudomonadota</taxon>
        <taxon>Betaproteobacteria</taxon>
        <taxon>Burkholderiales</taxon>
        <taxon>Sphaerotilaceae</taxon>
        <taxon>Pseudaquabacterium</taxon>
    </lineage>
</organism>
<feature type="transmembrane region" description="Helical" evidence="12">
    <location>
        <begin position="316"/>
        <end position="336"/>
    </location>
</feature>
<name>A0A480AQB3_9BURK</name>
<dbReference type="PANTHER" id="PTHR35457:SF1">
    <property type="entry name" value="HEME A SYNTHASE"/>
    <property type="match status" value="1"/>
</dbReference>
<dbReference type="InterPro" id="IPR050450">
    <property type="entry name" value="COX15/CtaA_HemeA_synthase"/>
</dbReference>
<keyword evidence="7" id="KW-0408">Iron</keyword>
<feature type="transmembrane region" description="Helical" evidence="12">
    <location>
        <begin position="170"/>
        <end position="191"/>
    </location>
</feature>
<evidence type="ECO:0000256" key="6">
    <source>
        <dbReference type="ARBA" id="ARBA00023002"/>
    </source>
</evidence>
<evidence type="ECO:0000256" key="2">
    <source>
        <dbReference type="ARBA" id="ARBA00022475"/>
    </source>
</evidence>
<sequence length="395" mass="41905">MDAAHALIDWSPLLRLLGLAAVIALLPLSWWWLRQRGAPLPRKLAALTALILFLTVDLIAVGAFTRLTDSGLGCPDWPGCYGELSPWGAKAEISAAQAAQPTGPVTHGKAWIEMLHRYLAMAVGALILVAAAMAWRARDQLPHSPWWATATLFWVLVQGAFGKYTVTLKLYPAVVTLHLLGAQLLLALLVLQHESFRARPLAVARQRLAPAWVAVVLALVVMQIALGGWVSTNYAVLACQGFPTCNGQWWPQMDAAHGFTLLRHLGQTGQGGALPFDALVAIHMAHRLFAVVLVLALVALAVALRRSGDAVGRRYALALGGLLLWQLASGLSNVVLGWPIAAALAHSVGAAGLVAVLTSLWARLRQAQSVTALAPAVARRPAGGGAVGARQPRAS</sequence>
<dbReference type="PANTHER" id="PTHR35457">
    <property type="entry name" value="HEME A SYNTHASE"/>
    <property type="match status" value="1"/>
</dbReference>
<feature type="transmembrane region" description="Helical" evidence="12">
    <location>
        <begin position="44"/>
        <end position="64"/>
    </location>
</feature>
<dbReference type="EMBL" id="BJCL01000002">
    <property type="protein sequence ID" value="GCL62272.1"/>
    <property type="molecule type" value="Genomic_DNA"/>
</dbReference>